<dbReference type="KEGG" id="aper:A0U91_15965"/>
<organism evidence="1 2">
    <name type="scientific">Acetobacter persici</name>
    <dbReference type="NCBI Taxonomy" id="1076596"/>
    <lineage>
        <taxon>Bacteria</taxon>
        <taxon>Pseudomonadati</taxon>
        <taxon>Pseudomonadota</taxon>
        <taxon>Alphaproteobacteria</taxon>
        <taxon>Acetobacterales</taxon>
        <taxon>Acetobacteraceae</taxon>
        <taxon>Acetobacter</taxon>
    </lineage>
</organism>
<dbReference type="AlphaFoldDB" id="A0A1U9LJA4"/>
<dbReference type="Proteomes" id="UP000189055">
    <property type="component" value="Plasmid pAC1084_1"/>
</dbReference>
<geneLocation type="plasmid" evidence="2">
    <name>pac1084_1</name>
</geneLocation>
<accession>A0A1U9LJA4</accession>
<sequence>MKVVVKKILFPKLDGPPTGKPENYMFLADYVDEAGTVATAKIMVRSVPEVVVGGCYQLDGDWKRGPRGMSSTHGA</sequence>
<proteinExistence type="predicted"/>
<evidence type="ECO:0000313" key="2">
    <source>
        <dbReference type="Proteomes" id="UP000189055"/>
    </source>
</evidence>
<dbReference type="EMBL" id="CP014688">
    <property type="protein sequence ID" value="AQT06502.1"/>
    <property type="molecule type" value="Genomic_DNA"/>
</dbReference>
<evidence type="ECO:0000313" key="1">
    <source>
        <dbReference type="EMBL" id="AQT06502.1"/>
    </source>
</evidence>
<keyword evidence="1" id="KW-0614">Plasmid</keyword>
<name>A0A1U9LJA4_9PROT</name>
<gene>
    <name evidence="1" type="ORF">A0U91_15965</name>
</gene>
<reference evidence="1 2" key="1">
    <citation type="submission" date="2016-03" db="EMBL/GenBank/DDBJ databases">
        <title>Acetic acid bacteria sequencing.</title>
        <authorList>
            <person name="Brandt J."/>
            <person name="Jakob F."/>
            <person name="Vogel R.F."/>
        </authorList>
    </citation>
    <scope>NUCLEOTIDE SEQUENCE [LARGE SCALE GENOMIC DNA]</scope>
    <source>
        <strain evidence="1 2">TMW2.1084</strain>
        <plasmid evidence="2">pac1084_1</plasmid>
    </source>
</reference>
<protein>
    <submittedName>
        <fullName evidence="1">Uncharacterized protein</fullName>
    </submittedName>
</protein>